<dbReference type="SMART" id="SM00482">
    <property type="entry name" value="POLAc"/>
    <property type="match status" value="1"/>
</dbReference>
<gene>
    <name evidence="3" type="ORF">LCGC14_1009250</name>
</gene>
<protein>
    <recommendedName>
        <fullName evidence="2">DNA-directed DNA polymerase family A palm domain-containing protein</fullName>
    </recommendedName>
</protein>
<reference evidence="3" key="1">
    <citation type="journal article" date="2015" name="Nature">
        <title>Complex archaea that bridge the gap between prokaryotes and eukaryotes.</title>
        <authorList>
            <person name="Spang A."/>
            <person name="Saw J.H."/>
            <person name="Jorgensen S.L."/>
            <person name="Zaremba-Niedzwiedzka K."/>
            <person name="Martijn J."/>
            <person name="Lind A.E."/>
            <person name="van Eijk R."/>
            <person name="Schleper C."/>
            <person name="Guy L."/>
            <person name="Ettema T.J."/>
        </authorList>
    </citation>
    <scope>NUCLEOTIDE SEQUENCE</scope>
</reference>
<dbReference type="SUPFAM" id="SSF53098">
    <property type="entry name" value="Ribonuclease H-like"/>
    <property type="match status" value="1"/>
</dbReference>
<dbReference type="InterPro" id="IPR001098">
    <property type="entry name" value="DNA-dir_DNA_pol_A_palm_dom"/>
</dbReference>
<evidence type="ECO:0000259" key="2">
    <source>
        <dbReference type="SMART" id="SM00482"/>
    </source>
</evidence>
<dbReference type="InterPro" id="IPR043502">
    <property type="entry name" value="DNA/RNA_pol_sf"/>
</dbReference>
<dbReference type="InterPro" id="IPR002562">
    <property type="entry name" value="3'-5'_exonuclease_dom"/>
</dbReference>
<dbReference type="AlphaFoldDB" id="A0A0F9QJ13"/>
<dbReference type="Pfam" id="PF00476">
    <property type="entry name" value="DNA_pol_A"/>
    <property type="match status" value="1"/>
</dbReference>
<dbReference type="Gene3D" id="1.20.1060.10">
    <property type="entry name" value="Taq DNA Polymerase, Chain T, domain 4"/>
    <property type="match status" value="1"/>
</dbReference>
<dbReference type="InterPro" id="IPR036397">
    <property type="entry name" value="RNaseH_sf"/>
</dbReference>
<dbReference type="Gene3D" id="3.30.420.10">
    <property type="entry name" value="Ribonuclease H-like superfamily/Ribonuclease H"/>
    <property type="match status" value="1"/>
</dbReference>
<sequence length="586" mass="68046">MPQGLLFNVGENRSQGTWKPPESLPELGRYKRIYLDSETTGLDFFGSDRPVGIAIALEETKEKYYLPWGHLGGGNLDEGLVKRWAKTELRDKHIVSANAKFENHMLLKWGIDLEAQGCQLHEIQHPAALLDEKRRKYNINDLALHYLGDQKAELPQDVRIHEMSAGEVGPYAEQDADLVRRLDQAFRKPIKDQGLQDVLDLEDSLLFAVCEMERNGALIDVERLQAWKVDTQRRYEETVMEVYRRTGLRVNPNAPDDLKKLLKHLNISFRYTEKGSASFTAEFLAGLKHPVIDLVLYARKLADVRSKYIIKYLKYLNGKNILRYQLHQLRTNQYGTVTGRFSSANINIQQVLKPKNNLKYLPEFMIRELFLPEPGTIFVTADANQIEFRIFVHYSRATRLIQAYNENPNTDFHVEVANLCEIERDPAKTINFGKVYGMGRDKFARELGITRREADPIVDRYDEMFPEARRLLNQAMAVAERRGYVRTHLGRRRRYTREEKTHSALNAVIQGTAAEIMKKKILEIYRNRKLLGFKMRWTVHDELDGDLENIGKKHLLKELLNQQAYRFRVPITWDVSTGKNWRESSS</sequence>
<comment type="caution">
    <text evidence="3">The sequence shown here is derived from an EMBL/GenBank/DDBJ whole genome shotgun (WGS) entry which is preliminary data.</text>
</comment>
<evidence type="ECO:0000313" key="3">
    <source>
        <dbReference type="EMBL" id="KKN13156.1"/>
    </source>
</evidence>
<dbReference type="Pfam" id="PF01612">
    <property type="entry name" value="DNA_pol_A_exo1"/>
    <property type="match status" value="1"/>
</dbReference>
<dbReference type="Gene3D" id="3.30.70.370">
    <property type="match status" value="1"/>
</dbReference>
<accession>A0A0F9QJ13</accession>
<dbReference type="InterPro" id="IPR012337">
    <property type="entry name" value="RNaseH-like_sf"/>
</dbReference>
<dbReference type="EMBL" id="LAZR01003953">
    <property type="protein sequence ID" value="KKN13156.1"/>
    <property type="molecule type" value="Genomic_DNA"/>
</dbReference>
<evidence type="ECO:0000256" key="1">
    <source>
        <dbReference type="ARBA" id="ARBA00022705"/>
    </source>
</evidence>
<dbReference type="Gene3D" id="1.10.150.20">
    <property type="entry name" value="5' to 3' exonuclease, C-terminal subdomain"/>
    <property type="match status" value="1"/>
</dbReference>
<dbReference type="SUPFAM" id="SSF56672">
    <property type="entry name" value="DNA/RNA polymerases"/>
    <property type="match status" value="1"/>
</dbReference>
<proteinExistence type="predicted"/>
<dbReference type="GO" id="GO:0003677">
    <property type="term" value="F:DNA binding"/>
    <property type="evidence" value="ECO:0007669"/>
    <property type="project" value="InterPro"/>
</dbReference>
<dbReference type="PANTHER" id="PTHR10133">
    <property type="entry name" value="DNA POLYMERASE I"/>
    <property type="match status" value="1"/>
</dbReference>
<dbReference type="GO" id="GO:0003887">
    <property type="term" value="F:DNA-directed DNA polymerase activity"/>
    <property type="evidence" value="ECO:0007669"/>
    <property type="project" value="InterPro"/>
</dbReference>
<dbReference type="PRINTS" id="PR00868">
    <property type="entry name" value="DNAPOLI"/>
</dbReference>
<name>A0A0F9QJ13_9ZZZZ</name>
<dbReference type="GO" id="GO:0006261">
    <property type="term" value="P:DNA-templated DNA replication"/>
    <property type="evidence" value="ECO:0007669"/>
    <property type="project" value="InterPro"/>
</dbReference>
<keyword evidence="1" id="KW-0235">DNA replication</keyword>
<dbReference type="InterPro" id="IPR002298">
    <property type="entry name" value="DNA_polymerase_A"/>
</dbReference>
<dbReference type="GO" id="GO:0006302">
    <property type="term" value="P:double-strand break repair"/>
    <property type="evidence" value="ECO:0007669"/>
    <property type="project" value="TreeGrafter"/>
</dbReference>
<feature type="domain" description="DNA-directed DNA polymerase family A palm" evidence="2">
    <location>
        <begin position="363"/>
        <end position="551"/>
    </location>
</feature>
<organism evidence="3">
    <name type="scientific">marine sediment metagenome</name>
    <dbReference type="NCBI Taxonomy" id="412755"/>
    <lineage>
        <taxon>unclassified sequences</taxon>
        <taxon>metagenomes</taxon>
        <taxon>ecological metagenomes</taxon>
    </lineage>
</organism>
<dbReference type="PANTHER" id="PTHR10133:SF27">
    <property type="entry name" value="DNA POLYMERASE NU"/>
    <property type="match status" value="1"/>
</dbReference>
<dbReference type="GO" id="GO:0008408">
    <property type="term" value="F:3'-5' exonuclease activity"/>
    <property type="evidence" value="ECO:0007669"/>
    <property type="project" value="InterPro"/>
</dbReference>